<evidence type="ECO:0000313" key="2">
    <source>
        <dbReference type="EMBL" id="CCH48016.1"/>
    </source>
</evidence>
<accession>M1WJJ7</accession>
<dbReference type="KEGG" id="dpi:BN4_10779"/>
<sequence length="106" mass="10986">MSESNTSALSALATIHQVTANNIANVNTEGFHASSGFLETGPQGQDVRVGAIRENAASSPGAGEVVRTDIGTVGVNMIMTQRGFPANVNALRASEEMIGHLFTMLA</sequence>
<dbReference type="RefSeq" id="WP_015414070.1">
    <property type="nucleotide sequence ID" value="NC_020409.1"/>
</dbReference>
<evidence type="ECO:0000259" key="1">
    <source>
        <dbReference type="Pfam" id="PF00460"/>
    </source>
</evidence>
<protein>
    <recommendedName>
        <fullName evidence="1">Flagellar basal body rod protein N-terminal domain-containing protein</fullName>
    </recommendedName>
</protein>
<dbReference type="HOGENOM" id="CLU_131404_0_0_7"/>
<reference evidence="2 3" key="1">
    <citation type="journal article" date="2013" name="PLoS ONE">
        <title>The first genomic and proteomic characterization of a deep-sea sulfate reducer: insights into the piezophilic lifestyle of Desulfovibrio piezophilus.</title>
        <authorList>
            <person name="Pradel N."/>
            <person name="Ji B."/>
            <person name="Gimenez G."/>
            <person name="Talla E."/>
            <person name="Lenoble P."/>
            <person name="Garel M."/>
            <person name="Tamburini C."/>
            <person name="Fourquet P."/>
            <person name="Lebrun R."/>
            <person name="Bertin P."/>
            <person name="Denis Y."/>
            <person name="Pophillat M."/>
            <person name="Barbe V."/>
            <person name="Ollivier B."/>
            <person name="Dolla A."/>
        </authorList>
    </citation>
    <scope>NUCLEOTIDE SEQUENCE [LARGE SCALE GENOMIC DNA]</scope>
    <source>
        <strain evidence="3">DSM 10523 / SB164P1</strain>
    </source>
</reference>
<dbReference type="InterPro" id="IPR001444">
    <property type="entry name" value="Flag_bb_rod_N"/>
</dbReference>
<dbReference type="InterPro" id="IPR019776">
    <property type="entry name" value="Flagellar_basal_body_rod_CS"/>
</dbReference>
<gene>
    <name evidence="2" type="ordered locus">BN4_10779</name>
</gene>
<dbReference type="Proteomes" id="UP000011724">
    <property type="component" value="Chromosome"/>
</dbReference>
<dbReference type="PATRIC" id="fig|879567.3.peg.802"/>
<dbReference type="STRING" id="1322246.BN4_10779"/>
<dbReference type="Pfam" id="PF00460">
    <property type="entry name" value="Flg_bb_rod"/>
    <property type="match status" value="1"/>
</dbReference>
<dbReference type="AlphaFoldDB" id="M1WJJ7"/>
<name>M1WJJ7_PSEP2</name>
<reference evidence="3" key="2">
    <citation type="journal article" date="2013" name="Stand. Genomic Sci.">
        <title>Complete genome sequence of Desulfocapsa sulfexigens, a marine deltaproteobacterium specialized in disproportionating inorganic sulfur compounds.</title>
        <authorList>
            <person name="Finster K.W."/>
            <person name="Kjeldsen K.U."/>
            <person name="Kube M."/>
            <person name="Reinhardt R."/>
            <person name="Mussmann M."/>
            <person name="Amann R."/>
            <person name="Schreiber L."/>
        </authorList>
    </citation>
    <scope>NUCLEOTIDE SEQUENCE [LARGE SCALE GENOMIC DNA]</scope>
    <source>
        <strain evidence="3">DSM 10523 / SB164P1</strain>
    </source>
</reference>
<dbReference type="BioCyc" id="DPIE1322246:BN4_RS03995-MONOMER"/>
<dbReference type="OrthoDB" id="7357187at2"/>
<proteinExistence type="predicted"/>
<evidence type="ECO:0000313" key="3">
    <source>
        <dbReference type="Proteomes" id="UP000011724"/>
    </source>
</evidence>
<dbReference type="PROSITE" id="PS00588">
    <property type="entry name" value="FLAGELLA_BB_ROD"/>
    <property type="match status" value="1"/>
</dbReference>
<feature type="domain" description="Flagellar basal body rod protein N-terminal" evidence="1">
    <location>
        <begin position="6"/>
        <end position="31"/>
    </location>
</feature>
<keyword evidence="3" id="KW-1185">Reference proteome</keyword>
<dbReference type="EMBL" id="FO203427">
    <property type="protein sequence ID" value="CCH48016.1"/>
    <property type="molecule type" value="Genomic_DNA"/>
</dbReference>
<dbReference type="eggNOG" id="COG4786">
    <property type="taxonomic scope" value="Bacteria"/>
</dbReference>
<organism evidence="2 3">
    <name type="scientific">Pseudodesulfovibrio piezophilus (strain DSM 21447 / JCM 15486 / C1TLV30)</name>
    <name type="common">Desulfovibrio piezophilus</name>
    <dbReference type="NCBI Taxonomy" id="1322246"/>
    <lineage>
        <taxon>Bacteria</taxon>
        <taxon>Pseudomonadati</taxon>
        <taxon>Thermodesulfobacteriota</taxon>
        <taxon>Desulfovibrionia</taxon>
        <taxon>Desulfovibrionales</taxon>
        <taxon>Desulfovibrionaceae</taxon>
    </lineage>
</organism>